<dbReference type="AlphaFoldDB" id="A0A379GI22"/>
<dbReference type="Proteomes" id="UP000254191">
    <property type="component" value="Unassembled WGS sequence"/>
</dbReference>
<dbReference type="InterPro" id="IPR010352">
    <property type="entry name" value="DUF945"/>
</dbReference>
<organism evidence="1 2">
    <name type="scientific">Proteus mirabilis</name>
    <dbReference type="NCBI Taxonomy" id="584"/>
    <lineage>
        <taxon>Bacteria</taxon>
        <taxon>Pseudomonadati</taxon>
        <taxon>Pseudomonadota</taxon>
        <taxon>Gammaproteobacteria</taxon>
        <taxon>Enterobacterales</taxon>
        <taxon>Morganellaceae</taxon>
        <taxon>Proteus</taxon>
    </lineage>
</organism>
<dbReference type="Pfam" id="PF06097">
    <property type="entry name" value="DUF945"/>
    <property type="match status" value="1"/>
</dbReference>
<name>A0A379GI22_PROMI</name>
<gene>
    <name evidence="1" type="primary">ydgA_2</name>
    <name evidence="1" type="ORF">NCTC11938_04938</name>
</gene>
<sequence>MKKSLVAVGVIVALGVVWTGASWYMGSKIEKPLTGRNQTH</sequence>
<proteinExistence type="predicted"/>
<accession>A0A379GI22</accession>
<evidence type="ECO:0000313" key="1">
    <source>
        <dbReference type="EMBL" id="SUC40636.1"/>
    </source>
</evidence>
<reference evidence="1 2" key="1">
    <citation type="submission" date="2018-06" db="EMBL/GenBank/DDBJ databases">
        <authorList>
            <consortium name="Pathogen Informatics"/>
            <person name="Doyle S."/>
        </authorList>
    </citation>
    <scope>NUCLEOTIDE SEQUENCE [LARGE SCALE GENOMIC DNA]</scope>
    <source>
        <strain evidence="1 2">NCTC11938</strain>
    </source>
</reference>
<evidence type="ECO:0000313" key="2">
    <source>
        <dbReference type="Proteomes" id="UP000254191"/>
    </source>
</evidence>
<dbReference type="EMBL" id="UGTS01000006">
    <property type="protein sequence ID" value="SUC40636.1"/>
    <property type="molecule type" value="Genomic_DNA"/>
</dbReference>
<protein>
    <submittedName>
        <fullName evidence="1">Bacterial protein of uncharacterized function (DUF945)</fullName>
    </submittedName>
</protein>